<dbReference type="AlphaFoldDB" id="A0AAV1FQ55"/>
<sequence>MSAASERGSNICDHERVKLTQVTVVTYFFIWAEKHMKTSIFLSLFHVTETGGGGGGGKQKHTDLSSLRSSYAVVVTLSLIVTFSIKVDP</sequence>
<organism evidence="1 2">
    <name type="scientific">Xyrichtys novacula</name>
    <name type="common">Pearly razorfish</name>
    <name type="synonym">Hemipteronotus novacula</name>
    <dbReference type="NCBI Taxonomy" id="13765"/>
    <lineage>
        <taxon>Eukaryota</taxon>
        <taxon>Metazoa</taxon>
        <taxon>Chordata</taxon>
        <taxon>Craniata</taxon>
        <taxon>Vertebrata</taxon>
        <taxon>Euteleostomi</taxon>
        <taxon>Actinopterygii</taxon>
        <taxon>Neopterygii</taxon>
        <taxon>Teleostei</taxon>
        <taxon>Neoteleostei</taxon>
        <taxon>Acanthomorphata</taxon>
        <taxon>Eupercaria</taxon>
        <taxon>Labriformes</taxon>
        <taxon>Labridae</taxon>
        <taxon>Xyrichtys</taxon>
    </lineage>
</organism>
<evidence type="ECO:0000313" key="1">
    <source>
        <dbReference type="EMBL" id="CAJ1063060.1"/>
    </source>
</evidence>
<keyword evidence="2" id="KW-1185">Reference proteome</keyword>
<accession>A0AAV1FQ55</accession>
<name>A0AAV1FQ55_XYRNO</name>
<reference evidence="1" key="1">
    <citation type="submission" date="2023-08" db="EMBL/GenBank/DDBJ databases">
        <authorList>
            <person name="Alioto T."/>
            <person name="Alioto T."/>
            <person name="Gomez Garrido J."/>
        </authorList>
    </citation>
    <scope>NUCLEOTIDE SEQUENCE</scope>
</reference>
<gene>
    <name evidence="1" type="ORF">XNOV1_A021215</name>
</gene>
<evidence type="ECO:0000313" key="2">
    <source>
        <dbReference type="Proteomes" id="UP001178508"/>
    </source>
</evidence>
<dbReference type="Proteomes" id="UP001178508">
    <property type="component" value="Chromosome 8"/>
</dbReference>
<protein>
    <recommendedName>
        <fullName evidence="3">Transmembrane protein</fullName>
    </recommendedName>
</protein>
<proteinExistence type="predicted"/>
<evidence type="ECO:0008006" key="3">
    <source>
        <dbReference type="Google" id="ProtNLM"/>
    </source>
</evidence>
<dbReference type="EMBL" id="OY660871">
    <property type="protein sequence ID" value="CAJ1063060.1"/>
    <property type="molecule type" value="Genomic_DNA"/>
</dbReference>